<dbReference type="SUPFAM" id="SSF56112">
    <property type="entry name" value="Protein kinase-like (PK-like)"/>
    <property type="match status" value="1"/>
</dbReference>
<dbReference type="VEuPathDB" id="FungiDB:FUN_024668"/>
<proteinExistence type="predicted"/>
<name>A0A2N1NWB7_9GLOM</name>
<dbReference type="Proteomes" id="UP000233469">
    <property type="component" value="Unassembled WGS sequence"/>
</dbReference>
<dbReference type="VEuPathDB" id="FungiDB:FUN_024669"/>
<dbReference type="VEuPathDB" id="FungiDB:RhiirFUN_002018"/>
<feature type="domain" description="Protein kinase" evidence="1">
    <location>
        <begin position="170"/>
        <end position="296"/>
    </location>
</feature>
<gene>
    <name evidence="2" type="ORF">RhiirC2_770512</name>
</gene>
<reference evidence="2 3" key="1">
    <citation type="submission" date="2016-04" db="EMBL/GenBank/DDBJ databases">
        <title>Genome analyses suggest a sexual origin of heterokaryosis in a supposedly ancient asexual fungus.</title>
        <authorList>
            <person name="Ropars J."/>
            <person name="Sedzielewska K."/>
            <person name="Noel J."/>
            <person name="Charron P."/>
            <person name="Farinelli L."/>
            <person name="Marton T."/>
            <person name="Kruger M."/>
            <person name="Pelin A."/>
            <person name="Brachmann A."/>
            <person name="Corradi N."/>
        </authorList>
    </citation>
    <scope>NUCLEOTIDE SEQUENCE [LARGE SCALE GENOMIC DNA]</scope>
    <source>
        <strain evidence="2 3">C2</strain>
    </source>
</reference>
<protein>
    <recommendedName>
        <fullName evidence="1">Protein kinase domain-containing protein</fullName>
    </recommendedName>
</protein>
<dbReference type="EMBL" id="LLXL01000094">
    <property type="protein sequence ID" value="PKK78154.1"/>
    <property type="molecule type" value="Genomic_DNA"/>
</dbReference>
<dbReference type="PROSITE" id="PS50011">
    <property type="entry name" value="PROTEIN_KINASE_DOM"/>
    <property type="match status" value="1"/>
</dbReference>
<evidence type="ECO:0000313" key="3">
    <source>
        <dbReference type="Proteomes" id="UP000233469"/>
    </source>
</evidence>
<reference evidence="2 3" key="2">
    <citation type="submission" date="2017-10" db="EMBL/GenBank/DDBJ databases">
        <title>Extensive intraspecific genome diversity in a model arbuscular mycorrhizal fungus.</title>
        <authorList>
            <person name="Chen E.C.H."/>
            <person name="Morin E."/>
            <person name="Baudet D."/>
            <person name="Noel J."/>
            <person name="Ndikumana S."/>
            <person name="Charron P."/>
            <person name="St-Onge C."/>
            <person name="Giorgi J."/>
            <person name="Grigoriev I.V."/>
            <person name="Roux C."/>
            <person name="Martin F.M."/>
            <person name="Corradi N."/>
        </authorList>
    </citation>
    <scope>NUCLEOTIDE SEQUENCE [LARGE SCALE GENOMIC DNA]</scope>
    <source>
        <strain evidence="2 3">C2</strain>
    </source>
</reference>
<dbReference type="AlphaFoldDB" id="A0A2N1NWB7"/>
<dbReference type="InterPro" id="IPR000719">
    <property type="entry name" value="Prot_kinase_dom"/>
</dbReference>
<dbReference type="Gene3D" id="1.10.510.10">
    <property type="entry name" value="Transferase(Phosphotransferase) domain 1"/>
    <property type="match status" value="1"/>
</dbReference>
<sequence>MCQGLCDLEHANYVINSPAGFGSGKKPEVVAKQLFPEKFQTNSIFEKKNLNKNAIGNKRLNEALKDERATSSIVKFTPPRHYYNVIKSSLKFKFMANLGCYKYSNENNDVNFWTKLAQLGLSGVFNGDGTFTKLVALMREHVDNIIGNTQVNFVRGSKSCILEFVSYDQFKNIEFIAEGGFSKIYKAIWVNGPIHRHFYYSTDNIVRKNNYTVVLKKLNNSKNITSKELNELKVYNQISSDNTLIFNDFISEYFGITQDPITKDMIIIMPYYELVSDLGISRFSTDLNNDNEKYMQ</sequence>
<comment type="caution">
    <text evidence="2">The sequence shown here is derived from an EMBL/GenBank/DDBJ whole genome shotgun (WGS) entry which is preliminary data.</text>
</comment>
<dbReference type="GO" id="GO:0004672">
    <property type="term" value="F:protein kinase activity"/>
    <property type="evidence" value="ECO:0007669"/>
    <property type="project" value="InterPro"/>
</dbReference>
<accession>A0A2N1NWB7</accession>
<dbReference type="InterPro" id="IPR011009">
    <property type="entry name" value="Kinase-like_dom_sf"/>
</dbReference>
<organism evidence="2 3">
    <name type="scientific">Rhizophagus irregularis</name>
    <dbReference type="NCBI Taxonomy" id="588596"/>
    <lineage>
        <taxon>Eukaryota</taxon>
        <taxon>Fungi</taxon>
        <taxon>Fungi incertae sedis</taxon>
        <taxon>Mucoromycota</taxon>
        <taxon>Glomeromycotina</taxon>
        <taxon>Glomeromycetes</taxon>
        <taxon>Glomerales</taxon>
        <taxon>Glomeraceae</taxon>
        <taxon>Rhizophagus</taxon>
    </lineage>
</organism>
<evidence type="ECO:0000313" key="2">
    <source>
        <dbReference type="EMBL" id="PKK78154.1"/>
    </source>
</evidence>
<dbReference type="GO" id="GO:0005524">
    <property type="term" value="F:ATP binding"/>
    <property type="evidence" value="ECO:0007669"/>
    <property type="project" value="InterPro"/>
</dbReference>
<dbReference type="VEuPathDB" id="FungiDB:RhiirA1_464123"/>
<evidence type="ECO:0000259" key="1">
    <source>
        <dbReference type="PROSITE" id="PS50011"/>
    </source>
</evidence>